<dbReference type="InterPro" id="IPR018062">
    <property type="entry name" value="HTH_AraC-typ_CS"/>
</dbReference>
<dbReference type="EMBL" id="JAUSVK010000001">
    <property type="protein sequence ID" value="MDQ0392113.1"/>
    <property type="molecule type" value="Genomic_DNA"/>
</dbReference>
<gene>
    <name evidence="6" type="ORF">J3R73_001905</name>
</gene>
<evidence type="ECO:0000256" key="3">
    <source>
        <dbReference type="ARBA" id="ARBA00023163"/>
    </source>
</evidence>
<dbReference type="Pfam" id="PF12833">
    <property type="entry name" value="HTH_18"/>
    <property type="match status" value="1"/>
</dbReference>
<dbReference type="PRINTS" id="PR00032">
    <property type="entry name" value="HTHARAC"/>
</dbReference>
<keyword evidence="1" id="KW-0805">Transcription regulation</keyword>
<evidence type="ECO:0000313" key="6">
    <source>
        <dbReference type="EMBL" id="MDQ0392113.1"/>
    </source>
</evidence>
<sequence>MVQIPNVDAGAKPLRIGFILSRDFTMSAFSMFLDTLRLASDVGDRSGRVHCDWEVLSATGHLIRSSAGIEVAPTAPLGDPRRFSHVAVVGGLLRAEAPLDEAAIDFLHRADAAGIPLIGVCTGSFILARAGLLLRRKACVSWYHVDDFRRQFPDIPALADRLFFVNGNRITCSGGAGAADLAAYLVERHLGLPSTEKALQIQQIERARPPSEPQARAPLGKAVSDDRVRRALLIMEQSMSQPLRISDIAGRVGISARRLESLFWEETGTRPNAAYVRLRLDLARWLVLKSKRSLMDIAISTGFPHPSNFSRRFREAFGVSPTALRQSIGRTMSGDAPPPHVAEEDARFA</sequence>
<dbReference type="InterPro" id="IPR052158">
    <property type="entry name" value="INH-QAR"/>
</dbReference>
<evidence type="ECO:0000259" key="5">
    <source>
        <dbReference type="PROSITE" id="PS01124"/>
    </source>
</evidence>
<name>A0ABU0FBX3_9HYPH</name>
<keyword evidence="2" id="KW-0238">DNA-binding</keyword>
<organism evidence="6 7">
    <name type="scientific">Labrys monachus</name>
    <dbReference type="NCBI Taxonomy" id="217067"/>
    <lineage>
        <taxon>Bacteria</taxon>
        <taxon>Pseudomonadati</taxon>
        <taxon>Pseudomonadota</taxon>
        <taxon>Alphaproteobacteria</taxon>
        <taxon>Hyphomicrobiales</taxon>
        <taxon>Xanthobacteraceae</taxon>
        <taxon>Labrys</taxon>
    </lineage>
</organism>
<dbReference type="SUPFAM" id="SSF52317">
    <property type="entry name" value="Class I glutamine amidotransferase-like"/>
    <property type="match status" value="1"/>
</dbReference>
<evidence type="ECO:0000256" key="4">
    <source>
        <dbReference type="SAM" id="MobiDB-lite"/>
    </source>
</evidence>
<dbReference type="InterPro" id="IPR018060">
    <property type="entry name" value="HTH_AraC"/>
</dbReference>
<evidence type="ECO:0000256" key="2">
    <source>
        <dbReference type="ARBA" id="ARBA00023125"/>
    </source>
</evidence>
<dbReference type="SMART" id="SM00342">
    <property type="entry name" value="HTH_ARAC"/>
    <property type="match status" value="1"/>
</dbReference>
<dbReference type="InterPro" id="IPR029062">
    <property type="entry name" value="Class_I_gatase-like"/>
</dbReference>
<dbReference type="SUPFAM" id="SSF46689">
    <property type="entry name" value="Homeodomain-like"/>
    <property type="match status" value="2"/>
</dbReference>
<reference evidence="6 7" key="1">
    <citation type="submission" date="2023-07" db="EMBL/GenBank/DDBJ databases">
        <title>Genomic Encyclopedia of Type Strains, Phase IV (KMG-IV): sequencing the most valuable type-strain genomes for metagenomic binning, comparative biology and taxonomic classification.</title>
        <authorList>
            <person name="Goeker M."/>
        </authorList>
    </citation>
    <scope>NUCLEOTIDE SEQUENCE [LARGE SCALE GENOMIC DNA]</scope>
    <source>
        <strain evidence="6 7">DSM 5896</strain>
    </source>
</reference>
<proteinExistence type="predicted"/>
<dbReference type="InterPro" id="IPR020449">
    <property type="entry name" value="Tscrpt_reg_AraC-type_HTH"/>
</dbReference>
<feature type="region of interest" description="Disordered" evidence="4">
    <location>
        <begin position="328"/>
        <end position="349"/>
    </location>
</feature>
<evidence type="ECO:0000256" key="1">
    <source>
        <dbReference type="ARBA" id="ARBA00023015"/>
    </source>
</evidence>
<comment type="caution">
    <text evidence="6">The sequence shown here is derived from an EMBL/GenBank/DDBJ whole genome shotgun (WGS) entry which is preliminary data.</text>
</comment>
<dbReference type="CDD" id="cd03136">
    <property type="entry name" value="GATase1_AraC_ArgR_like"/>
    <property type="match status" value="1"/>
</dbReference>
<dbReference type="PANTHER" id="PTHR43130:SF3">
    <property type="entry name" value="HTH-TYPE TRANSCRIPTIONAL REGULATOR RV1931C"/>
    <property type="match status" value="1"/>
</dbReference>
<feature type="domain" description="HTH araC/xylS-type" evidence="5">
    <location>
        <begin position="229"/>
        <end position="327"/>
    </location>
</feature>
<protein>
    <submittedName>
        <fullName evidence="6">Transcriptional regulator GlxA family with amidase domain</fullName>
    </submittedName>
</protein>
<dbReference type="PROSITE" id="PS01124">
    <property type="entry name" value="HTH_ARAC_FAMILY_2"/>
    <property type="match status" value="1"/>
</dbReference>
<dbReference type="Proteomes" id="UP001237448">
    <property type="component" value="Unassembled WGS sequence"/>
</dbReference>
<evidence type="ECO:0000313" key="7">
    <source>
        <dbReference type="Proteomes" id="UP001237448"/>
    </source>
</evidence>
<keyword evidence="7" id="KW-1185">Reference proteome</keyword>
<dbReference type="InterPro" id="IPR002818">
    <property type="entry name" value="DJ-1/PfpI"/>
</dbReference>
<dbReference type="Gene3D" id="3.40.50.880">
    <property type="match status" value="1"/>
</dbReference>
<accession>A0ABU0FBX3</accession>
<dbReference type="PANTHER" id="PTHR43130">
    <property type="entry name" value="ARAC-FAMILY TRANSCRIPTIONAL REGULATOR"/>
    <property type="match status" value="1"/>
</dbReference>
<dbReference type="Gene3D" id="1.10.10.60">
    <property type="entry name" value="Homeodomain-like"/>
    <property type="match status" value="1"/>
</dbReference>
<dbReference type="Pfam" id="PF01965">
    <property type="entry name" value="DJ-1_PfpI"/>
    <property type="match status" value="1"/>
</dbReference>
<dbReference type="RefSeq" id="WP_307425497.1">
    <property type="nucleotide sequence ID" value="NZ_JAUSVK010000001.1"/>
</dbReference>
<dbReference type="PROSITE" id="PS00041">
    <property type="entry name" value="HTH_ARAC_FAMILY_1"/>
    <property type="match status" value="1"/>
</dbReference>
<keyword evidence="3" id="KW-0804">Transcription</keyword>
<dbReference type="InterPro" id="IPR009057">
    <property type="entry name" value="Homeodomain-like_sf"/>
</dbReference>